<keyword evidence="3" id="KW-0175">Coiled coil</keyword>
<dbReference type="PANTHER" id="PTHR48075:SF5">
    <property type="entry name" value="3-HYDROXYBUTYRYL-COA DEHYDROGENASE"/>
    <property type="match status" value="1"/>
</dbReference>
<dbReference type="Gene3D" id="1.20.58.2190">
    <property type="match status" value="1"/>
</dbReference>
<dbReference type="Pfam" id="PF00725">
    <property type="entry name" value="3HCDH"/>
    <property type="match status" value="1"/>
</dbReference>
<feature type="region of interest" description="Disordered" evidence="4">
    <location>
        <begin position="708"/>
        <end position="751"/>
    </location>
</feature>
<dbReference type="SUPFAM" id="SSF51735">
    <property type="entry name" value="NAD(P)-binding Rossmann-fold domains"/>
    <property type="match status" value="1"/>
</dbReference>
<dbReference type="Proteomes" id="UP000777482">
    <property type="component" value="Unassembled WGS sequence"/>
</dbReference>
<comment type="similarity">
    <text evidence="1">Belongs to the 3-hydroxyacyl-CoA dehydrogenase family.</text>
</comment>
<feature type="region of interest" description="Disordered" evidence="4">
    <location>
        <begin position="240"/>
        <end position="333"/>
    </location>
</feature>
<dbReference type="PROSITE" id="PS00067">
    <property type="entry name" value="3HCDH"/>
    <property type="match status" value="1"/>
</dbReference>
<dbReference type="InterPro" id="IPR018997">
    <property type="entry name" value="PUB_domain"/>
</dbReference>
<dbReference type="SUPFAM" id="SSF48179">
    <property type="entry name" value="6-phosphogluconate dehydrogenase C-terminal domain-like"/>
    <property type="match status" value="1"/>
</dbReference>
<dbReference type="Pfam" id="PF09409">
    <property type="entry name" value="PUB"/>
    <property type="match status" value="1"/>
</dbReference>
<protein>
    <recommendedName>
        <fullName evidence="10">3-hydroxyacyl-CoA dehydrogenase</fullName>
    </recommendedName>
</protein>
<dbReference type="Gene3D" id="3.40.50.720">
    <property type="entry name" value="NAD(P)-binding Rossmann-like Domain"/>
    <property type="match status" value="1"/>
</dbReference>
<evidence type="ECO:0000259" key="5">
    <source>
        <dbReference type="Pfam" id="PF00725"/>
    </source>
</evidence>
<dbReference type="EMBL" id="PUHQ01000083">
    <property type="protein sequence ID" value="KAG0657302.1"/>
    <property type="molecule type" value="Genomic_DNA"/>
</dbReference>
<dbReference type="Gene3D" id="1.10.1040.10">
    <property type="entry name" value="N-(1-d-carboxylethyl)-l-norvaline Dehydrogenase, domain 2"/>
    <property type="match status" value="1"/>
</dbReference>
<dbReference type="SUPFAM" id="SSF143503">
    <property type="entry name" value="PUG domain-like"/>
    <property type="match status" value="1"/>
</dbReference>
<dbReference type="GO" id="GO:0006631">
    <property type="term" value="P:fatty acid metabolic process"/>
    <property type="evidence" value="ECO:0007669"/>
    <property type="project" value="InterPro"/>
</dbReference>
<sequence>MTDATAPTPVGAAVAGPSSIAEAALRAAEARAQPRQAVSTSADAHRLDQDSEAFNPSRADLLPFYRLLDSEVSTAFQRVGYTNVFAVLTTALLPTTLPDMYQLLPKVSKPQAVRTLETIHTLLTNIISPPNPAQALKYRQLRLSNKLVSREIVAPANGAARDYLVLCGFRREVREFEEMLVWKQSEGGKQLFKLRCGRKVVEDRIKLAKEAEERETRYRESEKEAEQARKAKALLGFEDDRLDRAQRDERGATSLRASSDPEHEQRLTRYSSPGAERLVREARAQQPPPPVTVRPTGPVLPTAQASPRHMLHARAGPTRGGGGDVEASEDDPPPAYGTTFGRVLGTGEPPAGDAHVPSGVRMVSEQDLEDIDPLARHAARPLRLRQLPHHSAARLASSSSRSITTSVDRVAVIGAGQMGVGIAYVASKTAGVDVLISDRSESQLSKGLHFVDTLLGKEVKKGKLSNGEADQVRSRIRGAKENGLESGEFGDVDLAIEASPKGTNGRLRYRKNTSLPIKQAIFASLATHLPPHAILASNTSSISLSTLAASAVSQSGENRASQVVGFHFFNPVPVMKLVELIPALQTDPTVLATAREFAERMGKTVTQSADTPGFISNRLLMPFINEAILALEAGVGSKEDIDTTLKLGMNHPMGPLTLADFIGLDTCLSIMEVLQRETGDCKYRPAVLLGRMVSAGYLGKKSGRGFYSYDATPAPPPPRKPGVEDPTDSPAPYGNAEGDVDVGLRRMGDKE</sequence>
<evidence type="ECO:0000313" key="8">
    <source>
        <dbReference type="EMBL" id="KAG0657302.1"/>
    </source>
</evidence>
<evidence type="ECO:0000256" key="4">
    <source>
        <dbReference type="SAM" id="MobiDB-lite"/>
    </source>
</evidence>
<evidence type="ECO:0000259" key="6">
    <source>
        <dbReference type="Pfam" id="PF02737"/>
    </source>
</evidence>
<feature type="compositionally biased region" description="Basic and acidic residues" evidence="4">
    <location>
        <begin position="742"/>
        <end position="751"/>
    </location>
</feature>
<dbReference type="InterPro" id="IPR006176">
    <property type="entry name" value="3-OHacyl-CoA_DH_NAD-bd"/>
</dbReference>
<keyword evidence="2" id="KW-0560">Oxidoreductase</keyword>
<dbReference type="InterPro" id="IPR013328">
    <property type="entry name" value="6PGD_dom2"/>
</dbReference>
<name>A0A9P7B464_RHOMI</name>
<dbReference type="InterPro" id="IPR006108">
    <property type="entry name" value="3HC_DH_C"/>
</dbReference>
<evidence type="ECO:0000256" key="3">
    <source>
        <dbReference type="SAM" id="Coils"/>
    </source>
</evidence>
<keyword evidence="9" id="KW-1185">Reference proteome</keyword>
<feature type="region of interest" description="Disordered" evidence="4">
    <location>
        <begin position="31"/>
        <end position="51"/>
    </location>
</feature>
<dbReference type="GO" id="GO:0016616">
    <property type="term" value="F:oxidoreductase activity, acting on the CH-OH group of donors, NAD or NADP as acceptor"/>
    <property type="evidence" value="ECO:0007669"/>
    <property type="project" value="InterPro"/>
</dbReference>
<dbReference type="OrthoDB" id="5958943at2759"/>
<comment type="caution">
    <text evidence="8">The sequence shown here is derived from an EMBL/GenBank/DDBJ whole genome shotgun (WGS) entry which is preliminary data.</text>
</comment>
<dbReference type="InterPro" id="IPR036291">
    <property type="entry name" value="NAD(P)-bd_dom_sf"/>
</dbReference>
<dbReference type="AlphaFoldDB" id="A0A9P7B464"/>
<gene>
    <name evidence="8" type="ORF">C6P46_006588</name>
</gene>
<proteinExistence type="inferred from homology"/>
<evidence type="ECO:0000256" key="2">
    <source>
        <dbReference type="ARBA" id="ARBA00023002"/>
    </source>
</evidence>
<dbReference type="Pfam" id="PF02737">
    <property type="entry name" value="3HCDH_N"/>
    <property type="match status" value="1"/>
</dbReference>
<organism evidence="8 9">
    <name type="scientific">Rhodotorula mucilaginosa</name>
    <name type="common">Yeast</name>
    <name type="synonym">Rhodotorula rubra</name>
    <dbReference type="NCBI Taxonomy" id="5537"/>
    <lineage>
        <taxon>Eukaryota</taxon>
        <taxon>Fungi</taxon>
        <taxon>Dikarya</taxon>
        <taxon>Basidiomycota</taxon>
        <taxon>Pucciniomycotina</taxon>
        <taxon>Microbotryomycetes</taxon>
        <taxon>Sporidiobolales</taxon>
        <taxon>Sporidiobolaceae</taxon>
        <taxon>Rhodotorula</taxon>
    </lineage>
</organism>
<feature type="domain" description="3-hydroxyacyl-CoA dehydrogenase C-terminal" evidence="5">
    <location>
        <begin position="613"/>
        <end position="709"/>
    </location>
</feature>
<dbReference type="InterPro" id="IPR036339">
    <property type="entry name" value="PUB-like_dom_sf"/>
</dbReference>
<feature type="compositionally biased region" description="Low complexity" evidence="4">
    <location>
        <begin position="293"/>
        <end position="302"/>
    </location>
</feature>
<dbReference type="CDD" id="cd09212">
    <property type="entry name" value="PUB"/>
    <property type="match status" value="1"/>
</dbReference>
<dbReference type="PANTHER" id="PTHR48075">
    <property type="entry name" value="3-HYDROXYACYL-COA DEHYDROGENASE FAMILY PROTEIN"/>
    <property type="match status" value="1"/>
</dbReference>
<dbReference type="InterPro" id="IPR008927">
    <property type="entry name" value="6-PGluconate_DH-like_C_sf"/>
</dbReference>
<evidence type="ECO:0008006" key="10">
    <source>
        <dbReference type="Google" id="ProtNLM"/>
    </source>
</evidence>
<feature type="coiled-coil region" evidence="3">
    <location>
        <begin position="204"/>
        <end position="231"/>
    </location>
</feature>
<dbReference type="InterPro" id="IPR006180">
    <property type="entry name" value="3-OHacyl-CoA_DH_CS"/>
</dbReference>
<reference evidence="8 9" key="1">
    <citation type="submission" date="2020-11" db="EMBL/GenBank/DDBJ databases">
        <title>Kefir isolates.</title>
        <authorList>
            <person name="Marcisauskas S."/>
            <person name="Kim Y."/>
            <person name="Blasche S."/>
        </authorList>
    </citation>
    <scope>NUCLEOTIDE SEQUENCE [LARGE SCALE GENOMIC DNA]</scope>
    <source>
        <strain evidence="8 9">KR</strain>
    </source>
</reference>
<feature type="domain" description="3-hydroxyacyl-CoA dehydrogenase NAD binding" evidence="6">
    <location>
        <begin position="410"/>
        <end position="609"/>
    </location>
</feature>
<evidence type="ECO:0000259" key="7">
    <source>
        <dbReference type="Pfam" id="PF09409"/>
    </source>
</evidence>
<feature type="domain" description="PUB" evidence="7">
    <location>
        <begin position="112"/>
        <end position="186"/>
    </location>
</feature>
<accession>A0A9P7B464</accession>
<feature type="compositionally biased region" description="Basic and acidic residues" evidence="4">
    <location>
        <begin position="240"/>
        <end position="251"/>
    </location>
</feature>
<dbReference type="GO" id="GO:0070403">
    <property type="term" value="F:NAD+ binding"/>
    <property type="evidence" value="ECO:0007669"/>
    <property type="project" value="InterPro"/>
</dbReference>
<evidence type="ECO:0000313" key="9">
    <source>
        <dbReference type="Proteomes" id="UP000777482"/>
    </source>
</evidence>
<evidence type="ECO:0000256" key="1">
    <source>
        <dbReference type="ARBA" id="ARBA00009463"/>
    </source>
</evidence>